<dbReference type="AlphaFoldDB" id="A0A369QEZ4"/>
<keyword evidence="2" id="KW-1185">Reference proteome</keyword>
<reference evidence="1 2" key="1">
    <citation type="submission" date="2018-04" db="EMBL/GenBank/DDBJ databases">
        <title>Adhaeribacter sp. HMF7616 genome sequencing and assembly.</title>
        <authorList>
            <person name="Kang H."/>
            <person name="Kang J."/>
            <person name="Cha I."/>
            <person name="Kim H."/>
            <person name="Joh K."/>
        </authorList>
    </citation>
    <scope>NUCLEOTIDE SEQUENCE [LARGE SCALE GENOMIC DNA]</scope>
    <source>
        <strain evidence="1 2">HMF7616</strain>
    </source>
</reference>
<evidence type="ECO:0000313" key="2">
    <source>
        <dbReference type="Proteomes" id="UP000253919"/>
    </source>
</evidence>
<dbReference type="EMBL" id="QASA01000001">
    <property type="protein sequence ID" value="RDC62880.1"/>
    <property type="molecule type" value="Genomic_DNA"/>
</dbReference>
<gene>
    <name evidence="1" type="ORF">AHMF7616_01479</name>
</gene>
<name>A0A369QEZ4_9BACT</name>
<proteinExistence type="predicted"/>
<comment type="caution">
    <text evidence="1">The sequence shown here is derived from an EMBL/GenBank/DDBJ whole genome shotgun (WGS) entry which is preliminary data.</text>
</comment>
<organism evidence="1 2">
    <name type="scientific">Adhaeribacter pallidiroseus</name>
    <dbReference type="NCBI Taxonomy" id="2072847"/>
    <lineage>
        <taxon>Bacteria</taxon>
        <taxon>Pseudomonadati</taxon>
        <taxon>Bacteroidota</taxon>
        <taxon>Cytophagia</taxon>
        <taxon>Cytophagales</taxon>
        <taxon>Hymenobacteraceae</taxon>
        <taxon>Adhaeribacter</taxon>
    </lineage>
</organism>
<dbReference type="Proteomes" id="UP000253919">
    <property type="component" value="Unassembled WGS sequence"/>
</dbReference>
<protein>
    <submittedName>
        <fullName evidence="1">Uncharacterized protein</fullName>
    </submittedName>
</protein>
<evidence type="ECO:0000313" key="1">
    <source>
        <dbReference type="EMBL" id="RDC62880.1"/>
    </source>
</evidence>
<sequence>MYKIVVVLLLNLFISTLSYSQNVLEGAKGNSSIDYTQYGGGIVTLNAADKKLEIGYINYKFKTVPIQNGLVNRYSERPIWYGFTVSGKALNDYSTIFSNGKVSPASDIKIRFGYRIDGDPSSSIGNSIVIDSIKILAEERANPRTTQQRKNSIDVRMGVLTAALAPPPELWLITRGGYEVSKFKLYNQSLPFDSQFNSLRFDGFNGQIGLNYWHPKFNIFKNDVILLAGLTIGLRKQNNVDDLTEVRAEDVTISTNSITGTTRSFKSENVGFSGNYQTFTSFPINFDLYFKPHKLENAAFSLYGRANSYYGRNGSEMENGRQFPVNLGVGFYLLSKNWLANPLGGITLELSDSFQTLSADSFKDRLIFNIVTRVNIVQFRE</sequence>
<accession>A0A369QEZ4</accession>